<feature type="transmembrane region" description="Helical" evidence="1">
    <location>
        <begin position="76"/>
        <end position="95"/>
    </location>
</feature>
<organism evidence="2 3">
    <name type="scientific">Vigna mungo</name>
    <name type="common">Black gram</name>
    <name type="synonym">Phaseolus mungo</name>
    <dbReference type="NCBI Taxonomy" id="3915"/>
    <lineage>
        <taxon>Eukaryota</taxon>
        <taxon>Viridiplantae</taxon>
        <taxon>Streptophyta</taxon>
        <taxon>Embryophyta</taxon>
        <taxon>Tracheophyta</taxon>
        <taxon>Spermatophyta</taxon>
        <taxon>Magnoliopsida</taxon>
        <taxon>eudicotyledons</taxon>
        <taxon>Gunneridae</taxon>
        <taxon>Pentapetalae</taxon>
        <taxon>rosids</taxon>
        <taxon>fabids</taxon>
        <taxon>Fabales</taxon>
        <taxon>Fabaceae</taxon>
        <taxon>Papilionoideae</taxon>
        <taxon>50 kb inversion clade</taxon>
        <taxon>NPAAA clade</taxon>
        <taxon>indigoferoid/millettioid clade</taxon>
        <taxon>Phaseoleae</taxon>
        <taxon>Vigna</taxon>
    </lineage>
</organism>
<protein>
    <recommendedName>
        <fullName evidence="4">Transmembrane protein</fullName>
    </recommendedName>
</protein>
<reference evidence="2 3" key="1">
    <citation type="journal article" date="2023" name="Life. Sci Alliance">
        <title>Evolutionary insights into 3D genome organization and epigenetic landscape of Vigna mungo.</title>
        <authorList>
            <person name="Junaid A."/>
            <person name="Singh B."/>
            <person name="Bhatia S."/>
        </authorList>
    </citation>
    <scope>NUCLEOTIDE SEQUENCE [LARGE SCALE GENOMIC DNA]</scope>
    <source>
        <strain evidence="2">Urdbean</strain>
    </source>
</reference>
<keyword evidence="1" id="KW-1133">Transmembrane helix</keyword>
<keyword evidence="1" id="KW-0472">Membrane</keyword>
<dbReference type="Proteomes" id="UP001374535">
    <property type="component" value="Chromosome 7"/>
</dbReference>
<dbReference type="AlphaFoldDB" id="A0AAQ3N4D9"/>
<keyword evidence="3" id="KW-1185">Reference proteome</keyword>
<evidence type="ECO:0000313" key="3">
    <source>
        <dbReference type="Proteomes" id="UP001374535"/>
    </source>
</evidence>
<evidence type="ECO:0008006" key="4">
    <source>
        <dbReference type="Google" id="ProtNLM"/>
    </source>
</evidence>
<feature type="non-terminal residue" evidence="2">
    <location>
        <position position="107"/>
    </location>
</feature>
<proteinExistence type="predicted"/>
<name>A0AAQ3N4D9_VIGMU</name>
<gene>
    <name evidence="2" type="ORF">V8G54_023784</name>
</gene>
<accession>A0AAQ3N4D9</accession>
<evidence type="ECO:0000256" key="1">
    <source>
        <dbReference type="SAM" id="Phobius"/>
    </source>
</evidence>
<keyword evidence="1" id="KW-0812">Transmembrane</keyword>
<dbReference type="EMBL" id="CP144694">
    <property type="protein sequence ID" value="WVZ02978.1"/>
    <property type="molecule type" value="Genomic_DNA"/>
</dbReference>
<evidence type="ECO:0000313" key="2">
    <source>
        <dbReference type="EMBL" id="WVZ02978.1"/>
    </source>
</evidence>
<sequence>MQGKNKSKEKEQTISECEIVLCMYVVEVVATVTDREREKEVVGVQPREVEEQIFEMEKGYVVLCCVFVVNDKVLRYAFLCCLGGLWLELLSSIYFQRWTLLLVYGNL</sequence>